<dbReference type="EMBL" id="MU250549">
    <property type="protein sequence ID" value="KAG7442707.1"/>
    <property type="molecule type" value="Genomic_DNA"/>
</dbReference>
<gene>
    <name evidence="1" type="ORF">BT62DRAFT_370605</name>
</gene>
<organism evidence="1 2">
    <name type="scientific">Guyanagaster necrorhizus</name>
    <dbReference type="NCBI Taxonomy" id="856835"/>
    <lineage>
        <taxon>Eukaryota</taxon>
        <taxon>Fungi</taxon>
        <taxon>Dikarya</taxon>
        <taxon>Basidiomycota</taxon>
        <taxon>Agaricomycotina</taxon>
        <taxon>Agaricomycetes</taxon>
        <taxon>Agaricomycetidae</taxon>
        <taxon>Agaricales</taxon>
        <taxon>Marasmiineae</taxon>
        <taxon>Physalacriaceae</taxon>
        <taxon>Guyanagaster</taxon>
    </lineage>
</organism>
<proteinExistence type="predicted"/>
<comment type="caution">
    <text evidence="1">The sequence shown here is derived from an EMBL/GenBank/DDBJ whole genome shotgun (WGS) entry which is preliminary data.</text>
</comment>
<dbReference type="Proteomes" id="UP000812287">
    <property type="component" value="Unassembled WGS sequence"/>
</dbReference>
<dbReference type="RefSeq" id="XP_043036207.1">
    <property type="nucleotide sequence ID" value="XM_043180663.1"/>
</dbReference>
<dbReference type="AlphaFoldDB" id="A0A9P7VLK0"/>
<evidence type="ECO:0000313" key="2">
    <source>
        <dbReference type="Proteomes" id="UP000812287"/>
    </source>
</evidence>
<evidence type="ECO:0000313" key="1">
    <source>
        <dbReference type="EMBL" id="KAG7442707.1"/>
    </source>
</evidence>
<accession>A0A9P7VLK0</accession>
<dbReference type="Gene3D" id="2.10.10.20">
    <property type="entry name" value="Carbohydrate-binding module superfamily 5/12"/>
    <property type="match status" value="1"/>
</dbReference>
<dbReference type="GeneID" id="66102959"/>
<name>A0A9P7VLK0_9AGAR</name>
<reference evidence="1" key="1">
    <citation type="submission" date="2020-11" db="EMBL/GenBank/DDBJ databases">
        <title>Adaptations for nitrogen fixation in a non-lichenized fungal sporocarp promotes dispersal by wood-feeding termites.</title>
        <authorList>
            <consortium name="DOE Joint Genome Institute"/>
            <person name="Koch R.A."/>
            <person name="Yoon G."/>
            <person name="Arayal U."/>
            <person name="Lail K."/>
            <person name="Amirebrahimi M."/>
            <person name="Labutti K."/>
            <person name="Lipzen A."/>
            <person name="Riley R."/>
            <person name="Barry K."/>
            <person name="Henrissat B."/>
            <person name="Grigoriev I.V."/>
            <person name="Herr J.R."/>
            <person name="Aime M.C."/>
        </authorList>
    </citation>
    <scope>NUCLEOTIDE SEQUENCE</scope>
    <source>
        <strain evidence="1">MCA 3950</strain>
    </source>
</reference>
<keyword evidence="2" id="KW-1185">Reference proteome</keyword>
<protein>
    <submittedName>
        <fullName evidence="1">Uncharacterized protein</fullName>
    </submittedName>
</protein>
<sequence>MTLPPLGWTTQVKFWENGKEFLEGHMVLLRGGYFRCLKAHTSGASNAPHPAQDTEYWKRFRPNLN</sequence>
<dbReference type="OrthoDB" id="10280613at2759"/>